<sequence length="65" mass="7849">MRIVAHTKYGVFEGVENEYDEEKYYEIGKFLEKIHKLDYFSFQTDKGEIYITKEMIADTLFILEK</sequence>
<keyword evidence="2" id="KW-1185">Reference proteome</keyword>
<dbReference type="GeneID" id="77946318"/>
<accession>A0A879R1P2</accession>
<dbReference type="KEGG" id="vg:77946318"/>
<dbReference type="EMBL" id="MW015081">
    <property type="protein sequence ID" value="QPX48113.1"/>
    <property type="molecule type" value="Genomic_DNA"/>
</dbReference>
<evidence type="ECO:0000313" key="1">
    <source>
        <dbReference type="EMBL" id="QPX48113.1"/>
    </source>
</evidence>
<reference evidence="1" key="1">
    <citation type="submission" date="2020-09" db="EMBL/GenBank/DDBJ databases">
        <authorList>
            <person name="Zhang D."/>
            <person name="Hatherill J.R."/>
            <person name="Ramirez J.F."/>
            <person name="Edinger B."/>
            <person name="Balarin R."/>
            <person name="Sullivan A."/>
            <person name="Humpal K.M."/>
            <person name="Guseva A."/>
            <person name="Butela K.A."/>
            <person name="Garlena R.A."/>
            <person name="Russell D.A."/>
            <person name="Pope W.H."/>
            <person name="Jacobs-Sera D."/>
            <person name="Hatfull G.F."/>
        </authorList>
    </citation>
    <scope>NUCLEOTIDE SEQUENCE</scope>
</reference>
<organism evidence="1 2">
    <name type="scientific">Synechococcus phage S-SRM01</name>
    <dbReference type="NCBI Taxonomy" id="2781608"/>
    <lineage>
        <taxon>Viruses</taxon>
        <taxon>Duplodnaviria</taxon>
        <taxon>Heunggongvirae</taxon>
        <taxon>Uroviricota</taxon>
        <taxon>Caudoviricetes</taxon>
        <taxon>Pantevenvirales</taxon>
        <taxon>Kyanoviridae</taxon>
        <taxon>Serangoonvirus</taxon>
        <taxon>Serangoonvirus essarone</taxon>
    </lineage>
</organism>
<proteinExistence type="predicted"/>
<name>A0A879R1P2_9CAUD</name>
<evidence type="ECO:0000313" key="2">
    <source>
        <dbReference type="Proteomes" id="UP000664915"/>
    </source>
</evidence>
<dbReference type="Proteomes" id="UP000664915">
    <property type="component" value="Segment"/>
</dbReference>
<dbReference type="RefSeq" id="YP_010670123.1">
    <property type="nucleotide sequence ID" value="NC_070963.1"/>
</dbReference>
<protein>
    <submittedName>
        <fullName evidence="1">Uncharacterized protein</fullName>
    </submittedName>
</protein>